<dbReference type="PANTHER" id="PTHR35007">
    <property type="entry name" value="INTEGRAL MEMBRANE PROTEIN-RELATED"/>
    <property type="match status" value="1"/>
</dbReference>
<evidence type="ECO:0000256" key="2">
    <source>
        <dbReference type="ARBA" id="ARBA00022475"/>
    </source>
</evidence>
<evidence type="ECO:0000256" key="3">
    <source>
        <dbReference type="ARBA" id="ARBA00022692"/>
    </source>
</evidence>
<evidence type="ECO:0000256" key="5">
    <source>
        <dbReference type="ARBA" id="ARBA00023136"/>
    </source>
</evidence>
<gene>
    <name evidence="8" type="ORF">FM119_06205</name>
</gene>
<organism evidence="8 9">
    <name type="scientific">Mycetocola reblochoni REB411</name>
    <dbReference type="NCBI Taxonomy" id="1255698"/>
    <lineage>
        <taxon>Bacteria</taxon>
        <taxon>Bacillati</taxon>
        <taxon>Actinomycetota</taxon>
        <taxon>Actinomycetes</taxon>
        <taxon>Micrococcales</taxon>
        <taxon>Microbacteriaceae</taxon>
        <taxon>Mycetocola</taxon>
    </lineage>
</organism>
<evidence type="ECO:0000313" key="8">
    <source>
        <dbReference type="EMBL" id="SJN28758.1"/>
    </source>
</evidence>
<feature type="transmembrane region" description="Helical" evidence="6">
    <location>
        <begin position="6"/>
        <end position="23"/>
    </location>
</feature>
<protein>
    <submittedName>
        <fullName evidence="8">Flp pilus assembly protein TadB</fullName>
    </submittedName>
</protein>
<evidence type="ECO:0000313" key="9">
    <source>
        <dbReference type="Proteomes" id="UP000196778"/>
    </source>
</evidence>
<dbReference type="AlphaFoldDB" id="A0A1R4J9M5"/>
<keyword evidence="4 6" id="KW-1133">Transmembrane helix</keyword>
<keyword evidence="3 6" id="KW-0812">Transmembrane</keyword>
<keyword evidence="9" id="KW-1185">Reference proteome</keyword>
<dbReference type="GO" id="GO:0005886">
    <property type="term" value="C:plasma membrane"/>
    <property type="evidence" value="ECO:0007669"/>
    <property type="project" value="UniProtKB-SubCell"/>
</dbReference>
<evidence type="ECO:0000256" key="4">
    <source>
        <dbReference type="ARBA" id="ARBA00022989"/>
    </source>
</evidence>
<dbReference type="InterPro" id="IPR018076">
    <property type="entry name" value="T2SS_GspF_dom"/>
</dbReference>
<proteinExistence type="predicted"/>
<dbReference type="PANTHER" id="PTHR35007:SF4">
    <property type="entry name" value="CONSERVED TRANSMEMBRANE PROTEIN-RELATED"/>
    <property type="match status" value="1"/>
</dbReference>
<accession>A0A1R4J9M5</accession>
<feature type="transmembrane region" description="Helical" evidence="6">
    <location>
        <begin position="223"/>
        <end position="244"/>
    </location>
</feature>
<feature type="domain" description="Type II secretion system protein GspF" evidence="7">
    <location>
        <begin position="117"/>
        <end position="242"/>
    </location>
</feature>
<dbReference type="OrthoDB" id="3217742at2"/>
<feature type="transmembrane region" description="Helical" evidence="6">
    <location>
        <begin position="79"/>
        <end position="100"/>
    </location>
</feature>
<keyword evidence="2" id="KW-1003">Cell membrane</keyword>
<dbReference type="Pfam" id="PF00482">
    <property type="entry name" value="T2SSF"/>
    <property type="match status" value="1"/>
</dbReference>
<feature type="transmembrane region" description="Helical" evidence="6">
    <location>
        <begin position="256"/>
        <end position="278"/>
    </location>
</feature>
<dbReference type="Proteomes" id="UP000196778">
    <property type="component" value="Unassembled WGS sequence"/>
</dbReference>
<dbReference type="RefSeq" id="WP_087136818.1">
    <property type="nucleotide sequence ID" value="NZ_FUKR01000036.1"/>
</dbReference>
<reference evidence="9" key="1">
    <citation type="submission" date="2017-02" db="EMBL/GenBank/DDBJ databases">
        <authorList>
            <person name="Dridi B."/>
        </authorList>
    </citation>
    <scope>NUCLEOTIDE SEQUENCE [LARGE SCALE GENOMIC DNA]</scope>
    <source>
        <strain evidence="9">EB411</strain>
    </source>
</reference>
<sequence length="289" mass="30431">MTALALAFLTGTGAALLAWNLIAPRRSVSDRARSRASRRRVRAALAEAGLGRVPVPVALIFGVMLATLCAAVLGAVTGVPAVAGAGACLGVVIEVAWVRGRVRRTREARRAEWPDVIDQFVAELRAGRTIASAVGEVADSGPRGMRDGFSQISDEMTASGDTDTALHRGKGVFADPVADRLLETLRIARSVGGTDTVRVLIELGAYVRENEAVRREVHSTQAWVRNAAVLGAAAPWLILVLLSTRPETAAAYRSPAGTVLIVAGVALTLAAFAAMLAIGRLRDEQRWVG</sequence>
<feature type="transmembrane region" description="Helical" evidence="6">
    <location>
        <begin position="44"/>
        <end position="73"/>
    </location>
</feature>
<evidence type="ECO:0000256" key="6">
    <source>
        <dbReference type="SAM" id="Phobius"/>
    </source>
</evidence>
<dbReference type="EMBL" id="FUKR01000036">
    <property type="protein sequence ID" value="SJN28758.1"/>
    <property type="molecule type" value="Genomic_DNA"/>
</dbReference>
<evidence type="ECO:0000256" key="1">
    <source>
        <dbReference type="ARBA" id="ARBA00004651"/>
    </source>
</evidence>
<comment type="subcellular location">
    <subcellularLocation>
        <location evidence="1">Cell membrane</location>
        <topology evidence="1">Multi-pass membrane protein</topology>
    </subcellularLocation>
</comment>
<evidence type="ECO:0000259" key="7">
    <source>
        <dbReference type="Pfam" id="PF00482"/>
    </source>
</evidence>
<name>A0A1R4J9M5_9MICO</name>
<keyword evidence="5 6" id="KW-0472">Membrane</keyword>